<dbReference type="InterPro" id="IPR011330">
    <property type="entry name" value="Glyco_hydro/deAcase_b/a-brl"/>
</dbReference>
<dbReference type="PANTHER" id="PTHR34216">
    <property type="match status" value="1"/>
</dbReference>
<proteinExistence type="predicted"/>
<comment type="caution">
    <text evidence="4">The sequence shown here is derived from an EMBL/GenBank/DDBJ whole genome shotgun (WGS) entry which is preliminary data.</text>
</comment>
<dbReference type="Proteomes" id="UP000034050">
    <property type="component" value="Unassembled WGS sequence"/>
</dbReference>
<dbReference type="GO" id="GO:0016810">
    <property type="term" value="F:hydrolase activity, acting on carbon-nitrogen (but not peptide) bonds"/>
    <property type="evidence" value="ECO:0007669"/>
    <property type="project" value="InterPro"/>
</dbReference>
<evidence type="ECO:0000256" key="1">
    <source>
        <dbReference type="ARBA" id="ARBA00004613"/>
    </source>
</evidence>
<keyword evidence="2" id="KW-0732">Signal</keyword>
<dbReference type="PROSITE" id="PS51677">
    <property type="entry name" value="NODB"/>
    <property type="match status" value="1"/>
</dbReference>
<evidence type="ECO:0000313" key="4">
    <source>
        <dbReference type="EMBL" id="KKS87382.1"/>
    </source>
</evidence>
<gene>
    <name evidence="4" type="ORF">UV61_C0002G0103</name>
</gene>
<dbReference type="InterPro" id="IPR002509">
    <property type="entry name" value="NODB_dom"/>
</dbReference>
<dbReference type="Gene3D" id="3.20.20.370">
    <property type="entry name" value="Glycoside hydrolase/deacetylase"/>
    <property type="match status" value="1"/>
</dbReference>
<name>A0A0G1CPH7_9BACT</name>
<dbReference type="EMBL" id="LCFD01000002">
    <property type="protein sequence ID" value="KKS87382.1"/>
    <property type="molecule type" value="Genomic_DNA"/>
</dbReference>
<evidence type="ECO:0000256" key="2">
    <source>
        <dbReference type="ARBA" id="ARBA00022729"/>
    </source>
</evidence>
<organism evidence="4 5">
    <name type="scientific">Candidatus Gottesmanbacteria bacterium GW2011_GWB1_43_11</name>
    <dbReference type="NCBI Taxonomy" id="1618446"/>
    <lineage>
        <taxon>Bacteria</taxon>
        <taxon>Candidatus Gottesmaniibacteriota</taxon>
    </lineage>
</organism>
<feature type="domain" description="NodB homology" evidence="3">
    <location>
        <begin position="137"/>
        <end position="290"/>
    </location>
</feature>
<dbReference type="SUPFAM" id="SSF88713">
    <property type="entry name" value="Glycoside hydrolase/deacetylase"/>
    <property type="match status" value="1"/>
</dbReference>
<evidence type="ECO:0000313" key="5">
    <source>
        <dbReference type="Proteomes" id="UP000034050"/>
    </source>
</evidence>
<dbReference type="CDD" id="cd10918">
    <property type="entry name" value="CE4_NodB_like_5s_6s"/>
    <property type="match status" value="1"/>
</dbReference>
<dbReference type="GO" id="GO:0005975">
    <property type="term" value="P:carbohydrate metabolic process"/>
    <property type="evidence" value="ECO:0007669"/>
    <property type="project" value="InterPro"/>
</dbReference>
<accession>A0A0G1CPH7</accession>
<dbReference type="STRING" id="1618446.UV61_C0002G0103"/>
<dbReference type="Pfam" id="PF01522">
    <property type="entry name" value="Polysacc_deac_1"/>
    <property type="match status" value="1"/>
</dbReference>
<dbReference type="AlphaFoldDB" id="A0A0G1CPH7"/>
<dbReference type="GO" id="GO:0005576">
    <property type="term" value="C:extracellular region"/>
    <property type="evidence" value="ECO:0007669"/>
    <property type="project" value="UniProtKB-SubCell"/>
</dbReference>
<dbReference type="PANTHER" id="PTHR34216:SF3">
    <property type="entry name" value="POLY-BETA-1,6-N-ACETYL-D-GLUCOSAMINE N-DEACETYLASE"/>
    <property type="match status" value="1"/>
</dbReference>
<dbReference type="InterPro" id="IPR051398">
    <property type="entry name" value="Polysacch_Deacetylase"/>
</dbReference>
<comment type="subcellular location">
    <subcellularLocation>
        <location evidence="1">Secreted</location>
    </subcellularLocation>
</comment>
<evidence type="ECO:0000259" key="3">
    <source>
        <dbReference type="PROSITE" id="PS51677"/>
    </source>
</evidence>
<protein>
    <submittedName>
        <fullName evidence="4">Polysaccharide deacetylase</fullName>
    </submittedName>
</protein>
<reference evidence="4 5" key="1">
    <citation type="journal article" date="2015" name="Nature">
        <title>rRNA introns, odd ribosomes, and small enigmatic genomes across a large radiation of phyla.</title>
        <authorList>
            <person name="Brown C.T."/>
            <person name="Hug L.A."/>
            <person name="Thomas B.C."/>
            <person name="Sharon I."/>
            <person name="Castelle C.J."/>
            <person name="Singh A."/>
            <person name="Wilkins M.J."/>
            <person name="Williams K.H."/>
            <person name="Banfield J.F."/>
        </authorList>
    </citation>
    <scope>NUCLEOTIDE SEQUENCE [LARGE SCALE GENOMIC DNA]</scope>
</reference>
<sequence>MNLMRRIRQILIVGLILMASGIGLLFASKSIILKPTITASPLPSPTSTPKPTPTPSPSPLTFAQMNERFGPCAFVPVLMYHHVQNLDQAKAEGHQSLTVGDDYFRQQLVYLRDHGYQVIRTQDLINFFETGTSVPSKSVLLTFDDGYVDFNTTAYPILKEFGYSATVFLSTGLTENPGYLSWNAISDMNNSGLVLFANHTWSHRNVGAENAVVEKEIGTADTQLKEHGLNSPKVFAYPYGFQSDFAETYLAQNGYQLAFTTNPGSTQCKKLRFELPRLRIGNATLTEYGF</sequence>